<keyword evidence="8" id="KW-1185">Reference proteome</keyword>
<gene>
    <name evidence="7" type="ORF">ACFQHR_06625</name>
</gene>
<dbReference type="Gene3D" id="3.50.50.60">
    <property type="entry name" value="FAD/NAD(P)-binding domain"/>
    <property type="match status" value="1"/>
</dbReference>
<evidence type="ECO:0000256" key="4">
    <source>
        <dbReference type="ARBA" id="ARBA00022827"/>
    </source>
</evidence>
<dbReference type="EMBL" id="JBHSYQ010000003">
    <property type="protein sequence ID" value="MFC6997292.1"/>
    <property type="molecule type" value="Genomic_DNA"/>
</dbReference>
<dbReference type="PANTHER" id="PTHR11985">
    <property type="entry name" value="GLYCEROL-3-PHOSPHATE DEHYDROGENASE"/>
    <property type="match status" value="1"/>
</dbReference>
<dbReference type="InterPro" id="IPR006076">
    <property type="entry name" value="FAD-dep_OxRdtase"/>
</dbReference>
<feature type="domain" description="FAD dependent oxidoreductase" evidence="6">
    <location>
        <begin position="28"/>
        <end position="385"/>
    </location>
</feature>
<accession>A0ABW2DHG2</accession>
<keyword evidence="3" id="KW-0285">Flavoprotein</keyword>
<dbReference type="Gene3D" id="3.30.9.10">
    <property type="entry name" value="D-Amino Acid Oxidase, subunit A, domain 2"/>
    <property type="match status" value="1"/>
</dbReference>
<comment type="cofactor">
    <cofactor evidence="1">
        <name>FAD</name>
        <dbReference type="ChEBI" id="CHEBI:57692"/>
    </cofactor>
</comment>
<proteinExistence type="inferred from homology"/>
<dbReference type="RefSeq" id="WP_317039502.1">
    <property type="nucleotide sequence ID" value="NZ_JBHSYQ010000003.1"/>
</dbReference>
<evidence type="ECO:0000256" key="5">
    <source>
        <dbReference type="ARBA" id="ARBA00023002"/>
    </source>
</evidence>
<evidence type="ECO:0000313" key="8">
    <source>
        <dbReference type="Proteomes" id="UP001596405"/>
    </source>
</evidence>
<evidence type="ECO:0000313" key="7">
    <source>
        <dbReference type="EMBL" id="MFC6997292.1"/>
    </source>
</evidence>
<dbReference type="InterPro" id="IPR000447">
    <property type="entry name" value="G3P_DH_FAD-dep"/>
</dbReference>
<evidence type="ECO:0000256" key="3">
    <source>
        <dbReference type="ARBA" id="ARBA00022630"/>
    </source>
</evidence>
<keyword evidence="4" id="KW-0274">FAD</keyword>
<dbReference type="Proteomes" id="UP001596405">
    <property type="component" value="Unassembled WGS sequence"/>
</dbReference>
<protein>
    <submittedName>
        <fullName evidence="7">FAD-dependent oxidoreductase</fullName>
    </submittedName>
</protein>
<evidence type="ECO:0000256" key="2">
    <source>
        <dbReference type="ARBA" id="ARBA00007330"/>
    </source>
</evidence>
<dbReference type="Gene3D" id="1.10.8.870">
    <property type="entry name" value="Alpha-glycerophosphate oxidase, cap domain"/>
    <property type="match status" value="1"/>
</dbReference>
<organism evidence="7 8">
    <name type="scientific">Rufibacter roseus</name>
    <dbReference type="NCBI Taxonomy" id="1567108"/>
    <lineage>
        <taxon>Bacteria</taxon>
        <taxon>Pseudomonadati</taxon>
        <taxon>Bacteroidota</taxon>
        <taxon>Cytophagia</taxon>
        <taxon>Cytophagales</taxon>
        <taxon>Hymenobacteraceae</taxon>
        <taxon>Rufibacter</taxon>
    </lineage>
</organism>
<dbReference type="Pfam" id="PF01266">
    <property type="entry name" value="DAO"/>
    <property type="match status" value="1"/>
</dbReference>
<dbReference type="PROSITE" id="PS00978">
    <property type="entry name" value="FAD_G3PDH_2"/>
    <property type="match status" value="1"/>
</dbReference>
<dbReference type="SUPFAM" id="SSF51905">
    <property type="entry name" value="FAD/NAD(P)-binding domain"/>
    <property type="match status" value="1"/>
</dbReference>
<comment type="caution">
    <text evidence="7">The sequence shown here is derived from an EMBL/GenBank/DDBJ whole genome shotgun (WGS) entry which is preliminary data.</text>
</comment>
<keyword evidence="5" id="KW-0560">Oxidoreductase</keyword>
<dbReference type="InterPro" id="IPR036188">
    <property type="entry name" value="FAD/NAD-bd_sf"/>
</dbReference>
<sequence length="544" mass="60330">MKQKERKILHFNRESFLEQVKNHDTPWDMIVIGGGATGLGVALDAASRGFKTLLLEQADYAKGTSSRSTKLVHGGVRYLAQGDIKLVYEALYERGLLLQNAPHLVNIQSFVIPNYSWWNELLYGVGLTVYDLMAGKYRLDKTSVLSGKKVAKLLPNIQSAGLKGGVQYFDGQFDDARLALNLAQTCAEQGGALINYMPVVDLLKDAQGKVNGVKAMDLESGKEYLLPSKTVVNATGVFVDEILQMNAPEQQPLVRPSQGVHVVLDSSFLEGNHALMIPKTPDGRVLFIVPWHQHLLVGTTDTPLDQSSLEPRPLDQEIDFILETAGKYLVRKPGKADVLSVFAGLRPLAAPKKDTNSTKEISRSHKLLVDSSGLLTITGGKWTTYRKMAQDTVDKAIEIGLLPKKNCITSNLKIHGYAAPQEYSEYLDIYGSDKASILKLATEFPELAKPLHARFPNIAAEVVWSVQNEMARTVEDVLARRMRILFLDAKAAIEMVPEVARLMAQELRHGHEWQQQQTKAFFSLASRYLLTPLSPEHSMAPSFR</sequence>
<reference evidence="8" key="1">
    <citation type="journal article" date="2019" name="Int. J. Syst. Evol. Microbiol.">
        <title>The Global Catalogue of Microorganisms (GCM) 10K type strain sequencing project: providing services to taxonomists for standard genome sequencing and annotation.</title>
        <authorList>
            <consortium name="The Broad Institute Genomics Platform"/>
            <consortium name="The Broad Institute Genome Sequencing Center for Infectious Disease"/>
            <person name="Wu L."/>
            <person name="Ma J."/>
        </authorList>
    </citation>
    <scope>NUCLEOTIDE SEQUENCE [LARGE SCALE GENOMIC DNA]</scope>
    <source>
        <strain evidence="8">CGMCC 4.7393</strain>
    </source>
</reference>
<dbReference type="InterPro" id="IPR038299">
    <property type="entry name" value="DAO_C_sf"/>
</dbReference>
<comment type="similarity">
    <text evidence="2">Belongs to the FAD-dependent glycerol-3-phosphate dehydrogenase family.</text>
</comment>
<dbReference type="PRINTS" id="PR01001">
    <property type="entry name" value="FADG3PDH"/>
</dbReference>
<name>A0ABW2DHG2_9BACT</name>
<evidence type="ECO:0000256" key="1">
    <source>
        <dbReference type="ARBA" id="ARBA00001974"/>
    </source>
</evidence>
<dbReference type="PANTHER" id="PTHR11985:SF35">
    <property type="entry name" value="ANAEROBIC GLYCEROL-3-PHOSPHATE DEHYDROGENASE SUBUNIT A"/>
    <property type="match status" value="1"/>
</dbReference>
<evidence type="ECO:0000259" key="6">
    <source>
        <dbReference type="Pfam" id="PF01266"/>
    </source>
</evidence>
<dbReference type="SUPFAM" id="SSF54373">
    <property type="entry name" value="FAD-linked reductases, C-terminal domain"/>
    <property type="match status" value="1"/>
</dbReference>